<feature type="compositionally biased region" description="Basic and acidic residues" evidence="1">
    <location>
        <begin position="1008"/>
        <end position="1036"/>
    </location>
</feature>
<feature type="compositionally biased region" description="Acidic residues" evidence="1">
    <location>
        <begin position="260"/>
        <end position="269"/>
    </location>
</feature>
<dbReference type="RefSeq" id="XP_030830928.1">
    <property type="nucleotide sequence ID" value="XM_030975068.1"/>
</dbReference>
<feature type="compositionally biased region" description="Basic and acidic residues" evidence="1">
    <location>
        <begin position="703"/>
        <end position="718"/>
    </location>
</feature>
<dbReference type="InterPro" id="IPR054091">
    <property type="entry name" value="Cep192-like_D5"/>
</dbReference>
<evidence type="ECO:0000259" key="7">
    <source>
        <dbReference type="Pfam" id="PF22074"/>
    </source>
</evidence>
<feature type="domain" description="Cep192-like" evidence="2">
    <location>
        <begin position="1721"/>
        <end position="1840"/>
    </location>
</feature>
<dbReference type="OMA" id="RFWNSGM"/>
<feature type="region of interest" description="Disordered" evidence="1">
    <location>
        <begin position="184"/>
        <end position="413"/>
    </location>
</feature>
<proteinExistence type="predicted"/>
<evidence type="ECO:0000256" key="1">
    <source>
        <dbReference type="SAM" id="MobiDB-lite"/>
    </source>
</evidence>
<reference evidence="8" key="2">
    <citation type="submission" date="2021-01" db="UniProtKB">
        <authorList>
            <consortium name="EnsemblMetazoa"/>
        </authorList>
    </citation>
    <scope>IDENTIFICATION</scope>
</reference>
<accession>A0A7M7STX9</accession>
<dbReference type="EnsemblMetazoa" id="XM_030975068">
    <property type="protein sequence ID" value="XP_030830928"/>
    <property type="gene ID" value="LOC586105"/>
</dbReference>
<reference evidence="9" key="1">
    <citation type="submission" date="2015-02" db="EMBL/GenBank/DDBJ databases">
        <title>Genome sequencing for Strongylocentrotus purpuratus.</title>
        <authorList>
            <person name="Murali S."/>
            <person name="Liu Y."/>
            <person name="Vee V."/>
            <person name="English A."/>
            <person name="Wang M."/>
            <person name="Skinner E."/>
            <person name="Han Y."/>
            <person name="Muzny D.M."/>
            <person name="Worley K.C."/>
            <person name="Gibbs R.A."/>
        </authorList>
    </citation>
    <scope>NUCLEOTIDE SEQUENCE</scope>
</reference>
<dbReference type="Pfam" id="PF22073">
    <property type="entry name" value="Cep192_D4"/>
    <property type="match status" value="1"/>
</dbReference>
<dbReference type="InterPro" id="IPR054086">
    <property type="entry name" value="Cep192-like_D2"/>
</dbReference>
<dbReference type="GO" id="GO:0005814">
    <property type="term" value="C:centriole"/>
    <property type="evidence" value="ECO:0000318"/>
    <property type="project" value="GO_Central"/>
</dbReference>
<dbReference type="InterPro" id="IPR013783">
    <property type="entry name" value="Ig-like_fold"/>
</dbReference>
<dbReference type="Gene3D" id="2.60.40.10">
    <property type="entry name" value="Immunoglobulins"/>
    <property type="match status" value="4"/>
</dbReference>
<feature type="region of interest" description="Disordered" evidence="1">
    <location>
        <begin position="658"/>
        <end position="736"/>
    </location>
</feature>
<feature type="compositionally biased region" description="Basic and acidic residues" evidence="1">
    <location>
        <begin position="968"/>
        <end position="992"/>
    </location>
</feature>
<dbReference type="InParanoid" id="A0A7M7STX9"/>
<feature type="compositionally biased region" description="Basic and acidic residues" evidence="1">
    <location>
        <begin position="1188"/>
        <end position="1202"/>
    </location>
</feature>
<dbReference type="Pfam" id="PF22067">
    <property type="entry name" value="Cep192_D3"/>
    <property type="match status" value="1"/>
</dbReference>
<feature type="region of interest" description="Disordered" evidence="1">
    <location>
        <begin position="1612"/>
        <end position="1667"/>
    </location>
</feature>
<feature type="compositionally biased region" description="Basic and acidic residues" evidence="1">
    <location>
        <begin position="794"/>
        <end position="810"/>
    </location>
</feature>
<dbReference type="KEGG" id="spu:586105"/>
<dbReference type="GO" id="GO:0000242">
    <property type="term" value="C:pericentriolar material"/>
    <property type="evidence" value="ECO:0000318"/>
    <property type="project" value="GO_Central"/>
</dbReference>
<feature type="domain" description="Cep192-like" evidence="3">
    <location>
        <begin position="1843"/>
        <end position="1993"/>
    </location>
</feature>
<feature type="compositionally biased region" description="Basic and acidic residues" evidence="1">
    <location>
        <begin position="848"/>
        <end position="861"/>
    </location>
</feature>
<dbReference type="InterPro" id="IPR054085">
    <property type="entry name" value="Cep192-like_D1"/>
</dbReference>
<dbReference type="EnsemblMetazoa" id="XM_030975067">
    <property type="protein sequence ID" value="XP_030830927"/>
    <property type="gene ID" value="LOC586105"/>
</dbReference>
<feature type="compositionally biased region" description="Polar residues" evidence="1">
    <location>
        <begin position="349"/>
        <end position="375"/>
    </location>
</feature>
<feature type="region of interest" description="Disordered" evidence="1">
    <location>
        <begin position="1119"/>
        <end position="1285"/>
    </location>
</feature>
<dbReference type="InterPro" id="IPR039103">
    <property type="entry name" value="Spd-2/CEP192"/>
</dbReference>
<feature type="compositionally biased region" description="Acidic residues" evidence="1">
    <location>
        <begin position="389"/>
        <end position="401"/>
    </location>
</feature>
<feature type="region of interest" description="Disordered" evidence="1">
    <location>
        <begin position="1411"/>
        <end position="1537"/>
    </location>
</feature>
<feature type="compositionally biased region" description="Polar residues" evidence="1">
    <location>
        <begin position="1040"/>
        <end position="1060"/>
    </location>
</feature>
<evidence type="ECO:0008006" key="10">
    <source>
        <dbReference type="Google" id="ProtNLM"/>
    </source>
</evidence>
<evidence type="ECO:0000259" key="4">
    <source>
        <dbReference type="Pfam" id="PF22066"/>
    </source>
</evidence>
<keyword evidence="9" id="KW-1185">Reference proteome</keyword>
<evidence type="ECO:0000313" key="9">
    <source>
        <dbReference type="Proteomes" id="UP000007110"/>
    </source>
</evidence>
<feature type="compositionally biased region" description="Basic and acidic residues" evidence="1">
    <location>
        <begin position="1218"/>
        <end position="1229"/>
    </location>
</feature>
<evidence type="ECO:0000259" key="2">
    <source>
        <dbReference type="Pfam" id="PF22060"/>
    </source>
</evidence>
<dbReference type="GO" id="GO:0005737">
    <property type="term" value="C:cytoplasm"/>
    <property type="evidence" value="ECO:0000318"/>
    <property type="project" value="GO_Central"/>
</dbReference>
<feature type="compositionally biased region" description="Polar residues" evidence="1">
    <location>
        <begin position="1171"/>
        <end position="1186"/>
    </location>
</feature>
<organism evidence="8 9">
    <name type="scientific">Strongylocentrotus purpuratus</name>
    <name type="common">Purple sea urchin</name>
    <dbReference type="NCBI Taxonomy" id="7668"/>
    <lineage>
        <taxon>Eukaryota</taxon>
        <taxon>Metazoa</taxon>
        <taxon>Echinodermata</taxon>
        <taxon>Eleutherozoa</taxon>
        <taxon>Echinozoa</taxon>
        <taxon>Echinoidea</taxon>
        <taxon>Euechinoidea</taxon>
        <taxon>Echinacea</taxon>
        <taxon>Camarodonta</taxon>
        <taxon>Echinidea</taxon>
        <taxon>Strongylocentrotidae</taxon>
        <taxon>Strongylocentrotus</taxon>
    </lineage>
</organism>
<dbReference type="RefSeq" id="XP_030830927.1">
    <property type="nucleotide sequence ID" value="XM_030975067.1"/>
</dbReference>
<dbReference type="GO" id="GO:0090307">
    <property type="term" value="P:mitotic spindle assembly"/>
    <property type="evidence" value="ECO:0000318"/>
    <property type="project" value="GO_Central"/>
</dbReference>
<dbReference type="GO" id="GO:0007098">
    <property type="term" value="P:centrosome cycle"/>
    <property type="evidence" value="ECO:0000318"/>
    <property type="project" value="GO_Central"/>
</dbReference>
<feature type="region of interest" description="Disordered" evidence="1">
    <location>
        <begin position="136"/>
        <end position="170"/>
    </location>
</feature>
<feature type="domain" description="Cep192-like" evidence="7">
    <location>
        <begin position="2225"/>
        <end position="2401"/>
    </location>
</feature>
<dbReference type="GO" id="GO:0071539">
    <property type="term" value="P:protein localization to centrosome"/>
    <property type="evidence" value="ECO:0000318"/>
    <property type="project" value="GO_Central"/>
</dbReference>
<feature type="compositionally biased region" description="Polar residues" evidence="1">
    <location>
        <begin position="1203"/>
        <end position="1213"/>
    </location>
</feature>
<feature type="compositionally biased region" description="Gly residues" evidence="1">
    <location>
        <begin position="323"/>
        <end position="332"/>
    </location>
</feature>
<dbReference type="CTD" id="55125"/>
<feature type="region of interest" description="Disordered" evidence="1">
    <location>
        <begin position="767"/>
        <end position="906"/>
    </location>
</feature>
<feature type="compositionally biased region" description="Low complexity" evidence="1">
    <location>
        <begin position="870"/>
        <end position="883"/>
    </location>
</feature>
<evidence type="ECO:0000259" key="5">
    <source>
        <dbReference type="Pfam" id="PF22067"/>
    </source>
</evidence>
<dbReference type="InterPro" id="IPR054089">
    <property type="entry name" value="Cep192-like_D3"/>
</dbReference>
<feature type="compositionally biased region" description="Basic and acidic residues" evidence="1">
    <location>
        <begin position="771"/>
        <end position="787"/>
    </location>
</feature>
<name>A0A7M7STX9_STRPU</name>
<dbReference type="InterPro" id="IPR054088">
    <property type="entry name" value="Cep192-like_D8"/>
</dbReference>
<dbReference type="Pfam" id="PF22064">
    <property type="entry name" value="Cep192_D2"/>
    <property type="match status" value="1"/>
</dbReference>
<evidence type="ECO:0000259" key="6">
    <source>
        <dbReference type="Pfam" id="PF22073"/>
    </source>
</evidence>
<dbReference type="Pfam" id="PF22060">
    <property type="entry name" value="Cep192_D1"/>
    <property type="match status" value="1"/>
</dbReference>
<feature type="region of interest" description="Disordered" evidence="1">
    <location>
        <begin position="2406"/>
        <end position="2426"/>
    </location>
</feature>
<feature type="compositionally biased region" description="Low complexity" evidence="1">
    <location>
        <begin position="1459"/>
        <end position="1488"/>
    </location>
</feature>
<dbReference type="GeneID" id="586105"/>
<sequence>MNNKEKKVLRFLDNDSFISMDDRSMVPFEEITLRSSIGSPMAASSVARPLLPPTHRDGQDLEDSHAQLFRQLTKSMQQGAAVEENGDAVPDSARSRVSFAPSDMTDTSLGILNLDDLASGLEELDDDFMDLSQDINSPRSGIGDGEEMATPQPSYPSPNHRAGGGRSRMAVSQMSAASIMFFDSQEEDEDRGIASDFSDANEQATPVPAHVLRSKTQGTEGGRSSEIDTEDELNAVRQEIAQTRPYVPDPADRLGVGESRDDDSDDDDDYRNQRFNGSRDPLLDNQVSRLQLDGGSSEDDHQRAPLTEPRQSAEGEVVILDPGDGGGGGDGMSDGETTSSGLPDAPVTFGQSTLLAFQGQGANRSSREWTMTSGSGAMDRPAMARGAADDDEDADDEDDEGDHGAPHMGVFSGQSRVQPIGETDIWQQGAGSMNFSNNVSLPRDGSTSFHKRFGDDFQETGNLNGAEAYNFGDGAYNPFDSGPLPDQNGLPMTDMGFGSGDEFFGEDDAAALIDKDQEECERENIFRQDEDMSRDMGDDVQSGWDLPNGGHMTLRDSLSLSAAVAWDDEKSYNRSAEMLLAMRSEALGSLSGDCGGAKPHFGDGTIISPPPVPSYPLINRSMIVSNHEDEDIYPASQREAGVGQNTHDVSRSFQNLPKPVEVGESSTGIESQKASHVLRQEEKPENRSGVYVPSRASAFPFGEKSRKENRSEKTRVVDEIASDSLVDPPEGYQTPPMDLSFLTAAIAQASSTADPQQLAKMILSASNKVAAAKEEAKQKAAKQDAAKPRHSQTRRVDPLKSKHGERKTMDQLDTTSQLRDKAHSRKQEEQKPLISRMNGRPKLSGYDRTLKDNEELKERSSLDGSGGSGQQSRSSSSSRGSQGIDEQPAINRKRMSGSYEKCNSDRSLLKEDFTERASQLGDDYFAEITRDGLPVRGTDISDTIDFQDFEDDNENYKRNQSRTSVRSSQDKLKDMKDLESQRKIVAVDDSKKLQKKKLSNGNAGQFDRLSRNEEVSRQGHDSSSVRHPDMYARVEDSSQDIRTLQQKSRDNLSSASNRTNRALKENIGPLKSQSIPVVSKHRKSRDSLEMPKSHSHLAHRTVAPGDDFNREILSRGSVYNVPKRKGNGQNLELGQMVEPRSQAIPDGEPTEVEPSMTSRTPSVTGHDLEDQVTSLSLTQQRSNSASPRQKDKKTPPKDRRDASSSLIQRNSLDGSPCRPKESLRQRRTIDGASFGKNGSQKTASRDDDVFKRPDAPAAPQSRRHESTSIHDALSNKGQQRPPEGLEDAEVMREVDVSRFSMDSQADIILGKHRIIQTPRDRRIENATNRQRVEGFCLGERKDVVVDAEVDSGFSSEHPHRLPHFGNAPQLTVSNVAHVQEMWKGSRELPVTLDDIEGSHNFSAINAEIISPVPSPRQSPLQSPVGPSKQNTSAGSDAERTLLAQSTNRTLVAETPELVSPRSSGSSRTHSIASSMNKSASSSSDRSCSTPKRGTKPEMDNTNKGLENPPSFAGTHHLAPPPYHQQYTSSAATASSIPNPTRRLVLPSYVEQPTFYTNQALSETNFLQHYVNDRPVSKLSSTNIPSLHETLQPHSASHLGIPHGPRQPGLYLGQTAPLASNPYGAPHGMDPTGGSGAPSLHPDPYAARLGGHQQQQQQPQRRLRSRSVEPHSMNPLLWPAYHMQDTKTNGVAGLLETAVHSGPTVPVPPLSHPTGAPASIVSNLIVPYEHRFRDVACIGIAAQDSIQLQNPSSRWLQCFLEVVSLSINGEEVDHSSRVFFMRPRIIIGPYTTEEHKITFAPRQPGIHEAKIQVGSSPVVADSEAGLLRVTAPPMMTLRAVAELPEIEVEGTVKGRLDLGEMVFGMERSKTVRLINRGRSSLPVRLFFVNKMVAVWYTATITAENGQDLCTSAAPARPLHLTLPAHSTTTIDGEVMRPPAGITVKLTTQRSEPHLKAASLGPPENIHLNLKMELDVPERSVSLADVDLCARVGVAKLHLPDSLAQEAFLFKSTVGQTASRNLLLKNAGNVRLDMRLRLPRGIDSFEVVPDTLVLEPGQQRDILVRFTPKEEMAVVEAPLFIQGKSDGPNYELQLRGEIQTAEQRVKPKQYAQVLCNKQYISFGGIPLGKSLKKSATLRNPSSEIVSLKLTIRDCEDYQLQSSHGNQKKFSSSRQVVIKPKQDFPVDIVFNPSKLSSFKGTLDVKPINGSTKYLIPLSGYGGVSNLVLEDANLRGDTYLHDFGPLTPGRHTVLTFKVRNTGLRAAFVKALCFNDSRAKVKLPSSHLNVEPSEFVISPKMSKTLTVIFSPKEDDILSALETTEVAAVGLFYGDEVLRKLLKRLSPSEMTSRQAGLSPDNPLRGVSFDVRFLGEEHCKEKFDIEPGSNTWSLFYTNMSRVLLSLTGRLGRKIRSPRKDRSPTQPVSSVAPLPAPAQATAKLKKDQTLHGIVLGQDGLTFDPTSVGQSQMMKLMCKNTSRADQTVEFLNPDAPFYIQHHTHTIRAKHFVRVPIFYKPKSPGKHRSFMVIHTQTHHSLVSELSGECH</sequence>
<evidence type="ECO:0000259" key="3">
    <source>
        <dbReference type="Pfam" id="PF22064"/>
    </source>
</evidence>
<dbReference type="InterPro" id="IPR054090">
    <property type="entry name" value="Cep192_Spd-2-like_dom"/>
</dbReference>
<dbReference type="PANTHER" id="PTHR16029">
    <property type="entry name" value="CENTROSOMAL PROTEIN OF 192 KDA"/>
    <property type="match status" value="1"/>
</dbReference>
<dbReference type="PANTHER" id="PTHR16029:SF11">
    <property type="entry name" value="CENTROSOMAL PROTEIN OF 192 KDA"/>
    <property type="match status" value="1"/>
</dbReference>
<dbReference type="GO" id="GO:0090222">
    <property type="term" value="P:centrosome-templated microtubule nucleation"/>
    <property type="evidence" value="ECO:0007669"/>
    <property type="project" value="InterPro"/>
</dbReference>
<dbReference type="Proteomes" id="UP000007110">
    <property type="component" value="Unassembled WGS sequence"/>
</dbReference>
<feature type="compositionally biased region" description="Basic and acidic residues" evidence="1">
    <location>
        <begin position="1243"/>
        <end position="1254"/>
    </location>
</feature>
<feature type="compositionally biased region" description="Basic and acidic residues" evidence="1">
    <location>
        <begin position="818"/>
        <end position="831"/>
    </location>
</feature>
<protein>
    <recommendedName>
        <fullName evidence="10">Centrosomal protein of 192 kDa</fullName>
    </recommendedName>
</protein>
<evidence type="ECO:0000313" key="8">
    <source>
        <dbReference type="EnsemblMetazoa" id="XP_030830927"/>
    </source>
</evidence>
<feature type="domain" description="Cep192-like" evidence="5">
    <location>
        <begin position="1998"/>
        <end position="2096"/>
    </location>
</feature>
<feature type="region of interest" description="Disordered" evidence="1">
    <location>
        <begin position="951"/>
        <end position="1103"/>
    </location>
</feature>
<dbReference type="Pfam" id="PF22066">
    <property type="entry name" value="Cep192_D8"/>
    <property type="match status" value="1"/>
</dbReference>
<dbReference type="Pfam" id="PF22074">
    <property type="entry name" value="Cep192_D5"/>
    <property type="match status" value="1"/>
</dbReference>
<dbReference type="GO" id="GO:0051298">
    <property type="term" value="P:centrosome duplication"/>
    <property type="evidence" value="ECO:0007669"/>
    <property type="project" value="InterPro"/>
</dbReference>
<dbReference type="OrthoDB" id="67059at2759"/>
<feature type="compositionally biased region" description="Polar residues" evidence="1">
    <location>
        <begin position="664"/>
        <end position="674"/>
    </location>
</feature>
<feature type="domain" description="Cep192/Spd-2-like" evidence="6">
    <location>
        <begin position="2110"/>
        <end position="2219"/>
    </location>
</feature>
<feature type="domain" description="Cep192-like" evidence="4">
    <location>
        <begin position="2442"/>
        <end position="2540"/>
    </location>
</feature>